<keyword evidence="3" id="KW-1185">Reference proteome</keyword>
<accession>B9S7Z3</accession>
<gene>
    <name evidence="2" type="ORF">RCOM_1382970</name>
</gene>
<dbReference type="STRING" id="3988.B9S7Z3"/>
<evidence type="ECO:0000313" key="2">
    <source>
        <dbReference type="EMBL" id="EEF40309.1"/>
    </source>
</evidence>
<name>B9S7Z3_RICCO</name>
<dbReference type="AlphaFoldDB" id="B9S7Z3"/>
<proteinExistence type="predicted"/>
<dbReference type="PANTHER" id="PTHR47602">
    <property type="entry name" value="F-BOX PROTEIN SKIP22"/>
    <property type="match status" value="1"/>
</dbReference>
<dbReference type="EMBL" id="EQ973887">
    <property type="protein sequence ID" value="EEF40309.1"/>
    <property type="molecule type" value="Genomic_DNA"/>
</dbReference>
<dbReference type="InterPro" id="IPR001810">
    <property type="entry name" value="F-box_dom"/>
</dbReference>
<evidence type="ECO:0000313" key="3">
    <source>
        <dbReference type="Proteomes" id="UP000008311"/>
    </source>
</evidence>
<dbReference type="PANTHER" id="PTHR47602:SF2">
    <property type="entry name" value="F-BOX PROTEIN SKIP22"/>
    <property type="match status" value="1"/>
</dbReference>
<dbReference type="Pfam" id="PF12937">
    <property type="entry name" value="F-box-like"/>
    <property type="match status" value="1"/>
</dbReference>
<reference evidence="3" key="1">
    <citation type="journal article" date="2010" name="Nat. Biotechnol.">
        <title>Draft genome sequence of the oilseed species Ricinus communis.</title>
        <authorList>
            <person name="Chan A.P."/>
            <person name="Crabtree J."/>
            <person name="Zhao Q."/>
            <person name="Lorenzi H."/>
            <person name="Orvis J."/>
            <person name="Puiu D."/>
            <person name="Melake-Berhan A."/>
            <person name="Jones K.M."/>
            <person name="Redman J."/>
            <person name="Chen G."/>
            <person name="Cahoon E.B."/>
            <person name="Gedil M."/>
            <person name="Stanke M."/>
            <person name="Haas B.J."/>
            <person name="Wortman J.R."/>
            <person name="Fraser-Liggett C.M."/>
            <person name="Ravel J."/>
            <person name="Rabinowicz P.D."/>
        </authorList>
    </citation>
    <scope>NUCLEOTIDE SEQUENCE [LARGE SCALE GENOMIC DNA]</scope>
    <source>
        <strain evidence="3">cv. Hale</strain>
    </source>
</reference>
<protein>
    <recommendedName>
        <fullName evidence="1">F-box domain-containing protein</fullName>
    </recommendedName>
</protein>
<dbReference type="InterPro" id="IPR036047">
    <property type="entry name" value="F-box-like_dom_sf"/>
</dbReference>
<sequence>MGETQENKVFKSADLERISEPYLLEKVLRGEALGDDFSDNKLLFIAIHAVFLESGFVGFKTVSGLRADLFRHLLLEQPFRTFTTSFWKIVKDWLVLPLLIDLCEKAALDLPPCLMRLPAELKLKILESLPGTDIARMACVCKEMQCLSSDNDLWKQKFGEEFGDGTRPQEMLNCKANFASSWENKKKRKRERLYFINNERPGPAIPRQNDSYPMGFPIRIVGGYYYQWPFGGFGW</sequence>
<organism evidence="2 3">
    <name type="scientific">Ricinus communis</name>
    <name type="common">Castor bean</name>
    <dbReference type="NCBI Taxonomy" id="3988"/>
    <lineage>
        <taxon>Eukaryota</taxon>
        <taxon>Viridiplantae</taxon>
        <taxon>Streptophyta</taxon>
        <taxon>Embryophyta</taxon>
        <taxon>Tracheophyta</taxon>
        <taxon>Spermatophyta</taxon>
        <taxon>Magnoliopsida</taxon>
        <taxon>eudicotyledons</taxon>
        <taxon>Gunneridae</taxon>
        <taxon>Pentapetalae</taxon>
        <taxon>rosids</taxon>
        <taxon>fabids</taxon>
        <taxon>Malpighiales</taxon>
        <taxon>Euphorbiaceae</taxon>
        <taxon>Acalyphoideae</taxon>
        <taxon>Acalypheae</taxon>
        <taxon>Ricinus</taxon>
    </lineage>
</organism>
<dbReference type="CDD" id="cd22165">
    <property type="entry name" value="F-box_AtSKIP22-like"/>
    <property type="match status" value="1"/>
</dbReference>
<dbReference type="SUPFAM" id="SSF81383">
    <property type="entry name" value="F-box domain"/>
    <property type="match status" value="1"/>
</dbReference>
<dbReference type="SMART" id="SM00256">
    <property type="entry name" value="FBOX"/>
    <property type="match status" value="1"/>
</dbReference>
<dbReference type="PROSITE" id="PS50181">
    <property type="entry name" value="FBOX"/>
    <property type="match status" value="1"/>
</dbReference>
<dbReference type="eggNOG" id="ENOG502QTNJ">
    <property type="taxonomic scope" value="Eukaryota"/>
</dbReference>
<dbReference type="Proteomes" id="UP000008311">
    <property type="component" value="Unassembled WGS sequence"/>
</dbReference>
<dbReference type="Gene3D" id="1.20.1280.50">
    <property type="match status" value="1"/>
</dbReference>
<evidence type="ECO:0000259" key="1">
    <source>
        <dbReference type="PROSITE" id="PS50181"/>
    </source>
</evidence>
<feature type="domain" description="F-box" evidence="1">
    <location>
        <begin position="111"/>
        <end position="157"/>
    </location>
</feature>
<dbReference type="InParanoid" id="B9S7Z3"/>